<organism evidence="1">
    <name type="scientific">marine sediment metagenome</name>
    <dbReference type="NCBI Taxonomy" id="412755"/>
    <lineage>
        <taxon>unclassified sequences</taxon>
        <taxon>metagenomes</taxon>
        <taxon>ecological metagenomes</taxon>
    </lineage>
</organism>
<dbReference type="AlphaFoldDB" id="X1RVH9"/>
<reference evidence="1" key="1">
    <citation type="journal article" date="2014" name="Front. Microbiol.">
        <title>High frequency of phylogenetically diverse reductive dehalogenase-homologous genes in deep subseafloor sedimentary metagenomes.</title>
        <authorList>
            <person name="Kawai M."/>
            <person name="Futagami T."/>
            <person name="Toyoda A."/>
            <person name="Takaki Y."/>
            <person name="Nishi S."/>
            <person name="Hori S."/>
            <person name="Arai W."/>
            <person name="Tsubouchi T."/>
            <person name="Morono Y."/>
            <person name="Uchiyama I."/>
            <person name="Ito T."/>
            <person name="Fujiyama A."/>
            <person name="Inagaki F."/>
            <person name="Takami H."/>
        </authorList>
    </citation>
    <scope>NUCLEOTIDE SEQUENCE</scope>
    <source>
        <strain evidence="1">Expedition CK06-06</strain>
    </source>
</reference>
<evidence type="ECO:0000313" key="1">
    <source>
        <dbReference type="EMBL" id="GAI84777.1"/>
    </source>
</evidence>
<feature type="non-terminal residue" evidence="1">
    <location>
        <position position="80"/>
    </location>
</feature>
<name>X1RVH9_9ZZZZ</name>
<feature type="non-terminal residue" evidence="1">
    <location>
        <position position="1"/>
    </location>
</feature>
<protein>
    <submittedName>
        <fullName evidence="1">Uncharacterized protein</fullName>
    </submittedName>
</protein>
<sequence>KIFGIKYDDNFKEIEKKIENKIREIDPSLLFASSYFSRLLSSKIKSLEEIMEQSKEESNLFVRVVKKLLFSVSSHKPLLV</sequence>
<accession>X1RVH9</accession>
<dbReference type="EMBL" id="BARW01005960">
    <property type="protein sequence ID" value="GAI84777.1"/>
    <property type="molecule type" value="Genomic_DNA"/>
</dbReference>
<comment type="caution">
    <text evidence="1">The sequence shown here is derived from an EMBL/GenBank/DDBJ whole genome shotgun (WGS) entry which is preliminary data.</text>
</comment>
<proteinExistence type="predicted"/>
<gene>
    <name evidence="1" type="ORF">S12H4_12473</name>
</gene>